<feature type="domain" description="Response regulatory" evidence="3">
    <location>
        <begin position="11"/>
        <end position="128"/>
    </location>
</feature>
<dbReference type="SMART" id="SM00448">
    <property type="entry name" value="REC"/>
    <property type="match status" value="2"/>
</dbReference>
<dbReference type="InterPro" id="IPR050595">
    <property type="entry name" value="Bact_response_regulator"/>
</dbReference>
<comment type="caution">
    <text evidence="2">Lacks conserved residue(s) required for the propagation of feature annotation.</text>
</comment>
<gene>
    <name evidence="4" type="ORF">NFC81_00090</name>
</gene>
<name>A0AB38YFQ9_9GAMM</name>
<dbReference type="EMBL" id="CP101717">
    <property type="protein sequence ID" value="WLD58207.1"/>
    <property type="molecule type" value="Genomic_DNA"/>
</dbReference>
<evidence type="ECO:0000259" key="3">
    <source>
        <dbReference type="PROSITE" id="PS50110"/>
    </source>
</evidence>
<dbReference type="PANTHER" id="PTHR44591">
    <property type="entry name" value="STRESS RESPONSE REGULATOR PROTEIN 1"/>
    <property type="match status" value="1"/>
</dbReference>
<dbReference type="AlphaFoldDB" id="A0AB38YFQ9"/>
<dbReference type="InterPro" id="IPR011006">
    <property type="entry name" value="CheY-like_superfamily"/>
</dbReference>
<evidence type="ECO:0000256" key="2">
    <source>
        <dbReference type="PROSITE-ProRule" id="PRU00169"/>
    </source>
</evidence>
<reference evidence="4" key="1">
    <citation type="submission" date="2022-07" db="EMBL/GenBank/DDBJ databases">
        <title>Complete genome sequence of Salinispirillum sp. LH10-3-1 capable of multiple carbohydrate inversion isolated from a soda lake.</title>
        <authorList>
            <person name="Liu J."/>
            <person name="Zhai Y."/>
            <person name="Zhang H."/>
            <person name="Yang H."/>
            <person name="Qu J."/>
            <person name="Li J."/>
        </authorList>
    </citation>
    <scope>NUCLEOTIDE SEQUENCE</scope>
    <source>
        <strain evidence="4">LH 10-3-1</strain>
    </source>
</reference>
<evidence type="ECO:0000313" key="4">
    <source>
        <dbReference type="EMBL" id="WLD58207.1"/>
    </source>
</evidence>
<dbReference type="Pfam" id="PF00072">
    <property type="entry name" value="Response_reg"/>
    <property type="match status" value="2"/>
</dbReference>
<feature type="domain" description="Response regulatory" evidence="3">
    <location>
        <begin position="147"/>
        <end position="264"/>
    </location>
</feature>
<feature type="modified residue" description="4-aspartylphosphate" evidence="2">
    <location>
        <position position="197"/>
    </location>
</feature>
<accession>A0AB38YFQ9</accession>
<organism evidence="4">
    <name type="scientific">Salinispirillum sp. LH 10-3-1</name>
    <dbReference type="NCBI Taxonomy" id="2952525"/>
    <lineage>
        <taxon>Bacteria</taxon>
        <taxon>Pseudomonadati</taxon>
        <taxon>Pseudomonadota</taxon>
        <taxon>Gammaproteobacteria</taxon>
        <taxon>Oceanospirillales</taxon>
        <taxon>Saccharospirillaceae</taxon>
        <taxon>Salinispirillum</taxon>
    </lineage>
</organism>
<dbReference type="SUPFAM" id="SSF52172">
    <property type="entry name" value="CheY-like"/>
    <property type="match status" value="2"/>
</dbReference>
<protein>
    <submittedName>
        <fullName evidence="4">Response regulator</fullName>
    </submittedName>
</protein>
<proteinExistence type="predicted"/>
<dbReference type="PROSITE" id="PS50110">
    <property type="entry name" value="RESPONSE_REGULATORY"/>
    <property type="match status" value="2"/>
</dbReference>
<dbReference type="Gene3D" id="3.40.50.2300">
    <property type="match status" value="2"/>
</dbReference>
<dbReference type="PANTHER" id="PTHR44591:SF3">
    <property type="entry name" value="RESPONSE REGULATORY DOMAIN-CONTAINING PROTEIN"/>
    <property type="match status" value="1"/>
</dbReference>
<keyword evidence="1 2" id="KW-0597">Phosphoprotein</keyword>
<dbReference type="RefSeq" id="WP_304995493.1">
    <property type="nucleotide sequence ID" value="NZ_CP101717.1"/>
</dbReference>
<dbReference type="InterPro" id="IPR001789">
    <property type="entry name" value="Sig_transdc_resp-reg_receiver"/>
</dbReference>
<evidence type="ECO:0000256" key="1">
    <source>
        <dbReference type="ARBA" id="ARBA00022553"/>
    </source>
</evidence>
<dbReference type="GO" id="GO:0000160">
    <property type="term" value="P:phosphorelay signal transduction system"/>
    <property type="evidence" value="ECO:0007669"/>
    <property type="project" value="InterPro"/>
</dbReference>
<sequence>MAHTIAAADLSLLLIEPSEVQQKIIVRSLQELGINKIETATTFAAARSVILATEPDLVVSAMYLEDGTAEDFLSALRKDPATEAQPFMLVSSERNKHYLETMRQSGVLAILPKPFGAEALDRAIRATIDSISEEELELEVFDIHEMRILLVDDSRMARKHIRRTLEKMGASTFVEAENGKEAVKLLLEEPFDVIFTDYNMPEMDGRELTEFVRQQPALSHLPILMVSSEANEAQLSNIAQSGVDAICEKPFEPATIRALLQRLLS</sequence>